<keyword evidence="2" id="KW-1185">Reference proteome</keyword>
<dbReference type="KEGG" id="cfer:D4Z93_01000"/>
<proteinExistence type="predicted"/>
<reference evidence="1 2" key="1">
    <citation type="journal article" date="2019" name="Int. J. Syst. Evol. Microbiol.">
        <title>Clostridium fermenticellae sp. nov., isolated from the mud in a fermentation cellar for the production of the Chinese liquor, baijiu.</title>
        <authorList>
            <person name="Xu P.X."/>
            <person name="Chai L.J."/>
            <person name="Qiu T."/>
            <person name="Zhang X.J."/>
            <person name="Lu Z.M."/>
            <person name="Xiao C."/>
            <person name="Wang S.T."/>
            <person name="Shen C.H."/>
            <person name="Shi J.S."/>
            <person name="Xu Z.H."/>
        </authorList>
    </citation>
    <scope>NUCLEOTIDE SEQUENCE [LARGE SCALE GENOMIC DNA]</scope>
    <source>
        <strain evidence="1 2">JN500901</strain>
    </source>
</reference>
<dbReference type="RefSeq" id="WP_119969923.1">
    <property type="nucleotide sequence ID" value="NZ_CP032416.1"/>
</dbReference>
<evidence type="ECO:0000313" key="2">
    <source>
        <dbReference type="Proteomes" id="UP000266301"/>
    </source>
</evidence>
<dbReference type="AlphaFoldDB" id="A0A386H0L3"/>
<dbReference type="Proteomes" id="UP000266301">
    <property type="component" value="Chromosome"/>
</dbReference>
<protein>
    <submittedName>
        <fullName evidence="1">Uncharacterized protein</fullName>
    </submittedName>
</protein>
<dbReference type="EMBL" id="CP032416">
    <property type="protein sequence ID" value="AYD39212.1"/>
    <property type="molecule type" value="Genomic_DNA"/>
</dbReference>
<accession>A0A386H0L3</accession>
<evidence type="ECO:0000313" key="1">
    <source>
        <dbReference type="EMBL" id="AYD39212.1"/>
    </source>
</evidence>
<sequence>MNKKILSLIIILCTIISVFIIRHTPKIDINNNFISNRIKVFYYNHHKQKDDEGNKMQKYSYLFTDTSFLKMGDDFKKGKLDELGQKLESDKKEFFKENTKNINIANLSDVSDLSANQLSNNNESSKSISHSKVQQKLTNIDKEKLLAISDKLSAIDYEKARKLINSSKISDNIEAVKLLKQRLSDSDYEEIKNIYEKLNM</sequence>
<organism evidence="1 2">
    <name type="scientific">Clostridium fermenticellae</name>
    <dbReference type="NCBI Taxonomy" id="2068654"/>
    <lineage>
        <taxon>Bacteria</taxon>
        <taxon>Bacillati</taxon>
        <taxon>Bacillota</taxon>
        <taxon>Clostridia</taxon>
        <taxon>Eubacteriales</taxon>
        <taxon>Clostridiaceae</taxon>
        <taxon>Clostridium</taxon>
    </lineage>
</organism>
<dbReference type="OrthoDB" id="1938329at2"/>
<gene>
    <name evidence="1" type="ORF">D4Z93_01000</name>
</gene>
<name>A0A386H0L3_9CLOT</name>